<reference evidence="1" key="2">
    <citation type="journal article" date="2015" name="Data Brief">
        <title>Shoot transcriptome of the giant reed, Arundo donax.</title>
        <authorList>
            <person name="Barrero R.A."/>
            <person name="Guerrero F.D."/>
            <person name="Moolhuijzen P."/>
            <person name="Goolsby J.A."/>
            <person name="Tidwell J."/>
            <person name="Bellgard S.E."/>
            <person name="Bellgard M.I."/>
        </authorList>
    </citation>
    <scope>NUCLEOTIDE SEQUENCE</scope>
    <source>
        <tissue evidence="1">Shoot tissue taken approximately 20 cm above the soil surface</tissue>
    </source>
</reference>
<evidence type="ECO:0000313" key="1">
    <source>
        <dbReference type="EMBL" id="JAE32921.1"/>
    </source>
</evidence>
<protein>
    <submittedName>
        <fullName evidence="1">Uncharacterized protein</fullName>
    </submittedName>
</protein>
<organism evidence="1">
    <name type="scientific">Arundo donax</name>
    <name type="common">Giant reed</name>
    <name type="synonym">Donax arundinaceus</name>
    <dbReference type="NCBI Taxonomy" id="35708"/>
    <lineage>
        <taxon>Eukaryota</taxon>
        <taxon>Viridiplantae</taxon>
        <taxon>Streptophyta</taxon>
        <taxon>Embryophyta</taxon>
        <taxon>Tracheophyta</taxon>
        <taxon>Spermatophyta</taxon>
        <taxon>Magnoliopsida</taxon>
        <taxon>Liliopsida</taxon>
        <taxon>Poales</taxon>
        <taxon>Poaceae</taxon>
        <taxon>PACMAD clade</taxon>
        <taxon>Arundinoideae</taxon>
        <taxon>Arundineae</taxon>
        <taxon>Arundo</taxon>
    </lineage>
</organism>
<dbReference type="AlphaFoldDB" id="A0A0A9HDJ6"/>
<dbReference type="EMBL" id="GBRH01164975">
    <property type="protein sequence ID" value="JAE32921.1"/>
    <property type="molecule type" value="Transcribed_RNA"/>
</dbReference>
<name>A0A0A9HDJ6_ARUDO</name>
<reference evidence="1" key="1">
    <citation type="submission" date="2014-09" db="EMBL/GenBank/DDBJ databases">
        <authorList>
            <person name="Magalhaes I.L.F."/>
            <person name="Oliveira U."/>
            <person name="Santos F.R."/>
            <person name="Vidigal T.H.D.A."/>
            <person name="Brescovit A.D."/>
            <person name="Santos A.J."/>
        </authorList>
    </citation>
    <scope>NUCLEOTIDE SEQUENCE</scope>
    <source>
        <tissue evidence="1">Shoot tissue taken approximately 20 cm above the soil surface</tissue>
    </source>
</reference>
<proteinExistence type="predicted"/>
<accession>A0A0A9HDJ6</accession>
<sequence length="36" mass="4052">MVCKILNSFSCFVFLLSGRSCFTNLFKFPLTITCLG</sequence>